<gene>
    <name evidence="1" type="ORF">SAMN05192539_104957</name>
</gene>
<protein>
    <submittedName>
        <fullName evidence="1">Uncharacterized protein</fullName>
    </submittedName>
</protein>
<name>A0A1H7EFY6_9BURK</name>
<dbReference type="Proteomes" id="UP000198866">
    <property type="component" value="Unassembled WGS sequence"/>
</dbReference>
<evidence type="ECO:0000313" key="1">
    <source>
        <dbReference type="EMBL" id="SEK10952.1"/>
    </source>
</evidence>
<dbReference type="AlphaFoldDB" id="A0A1H7EFY6"/>
<sequence length="45" mass="5117">MKRDMDLIRELMLKLEELPVPTAGMVVVDATKKRFQKEFAGAVNP</sequence>
<dbReference type="EMBL" id="FNYE01000049">
    <property type="protein sequence ID" value="SEK10952.1"/>
    <property type="molecule type" value="Genomic_DNA"/>
</dbReference>
<evidence type="ECO:0000313" key="2">
    <source>
        <dbReference type="Proteomes" id="UP000198866"/>
    </source>
</evidence>
<keyword evidence="2" id="KW-1185">Reference proteome</keyword>
<reference evidence="2" key="1">
    <citation type="submission" date="2016-10" db="EMBL/GenBank/DDBJ databases">
        <authorList>
            <person name="Varghese N."/>
            <person name="Submissions S."/>
        </authorList>
    </citation>
    <scope>NUCLEOTIDE SEQUENCE [LARGE SCALE GENOMIC DNA]</scope>
    <source>
        <strain evidence="2">LMG 26031</strain>
    </source>
</reference>
<proteinExistence type="predicted"/>
<accession>A0A1H7EFY6</accession>
<organism evidence="1 2">
    <name type="scientific">Paraburkholderia diazotrophica</name>
    <dbReference type="NCBI Taxonomy" id="667676"/>
    <lineage>
        <taxon>Bacteria</taxon>
        <taxon>Pseudomonadati</taxon>
        <taxon>Pseudomonadota</taxon>
        <taxon>Betaproteobacteria</taxon>
        <taxon>Burkholderiales</taxon>
        <taxon>Burkholderiaceae</taxon>
        <taxon>Paraburkholderia</taxon>
    </lineage>
</organism>